<keyword evidence="6" id="KW-0805">Transcription regulation</keyword>
<feature type="domain" description="C2H2-type" evidence="11">
    <location>
        <begin position="101"/>
        <end position="128"/>
    </location>
</feature>
<feature type="compositionally biased region" description="Basic and acidic residues" evidence="10">
    <location>
        <begin position="385"/>
        <end position="394"/>
    </location>
</feature>
<dbReference type="FunFam" id="3.30.160.60:FF:000358">
    <property type="entry name" value="zinc finger protein 24"/>
    <property type="match status" value="1"/>
</dbReference>
<comment type="caution">
    <text evidence="12">The sequence shown here is derived from an EMBL/GenBank/DDBJ whole genome shotgun (WGS) entry which is preliminary data.</text>
</comment>
<dbReference type="InterPro" id="IPR013087">
    <property type="entry name" value="Znf_C2H2_type"/>
</dbReference>
<dbReference type="GO" id="GO:0000981">
    <property type="term" value="F:DNA-binding transcription factor activity, RNA polymerase II-specific"/>
    <property type="evidence" value="ECO:0007669"/>
    <property type="project" value="UniProtKB-ARBA"/>
</dbReference>
<dbReference type="Proteomes" id="UP000559256">
    <property type="component" value="Unassembled WGS sequence"/>
</dbReference>
<feature type="compositionally biased region" description="Acidic residues" evidence="10">
    <location>
        <begin position="395"/>
        <end position="412"/>
    </location>
</feature>
<feature type="region of interest" description="Disordered" evidence="10">
    <location>
        <begin position="1"/>
        <end position="54"/>
    </location>
</feature>
<sequence>MSLTATKTVLGKRKTRNPDYVLHLASSPEPQDLTAPSDSDFEPPPEASSSKAVPRPILINGNLVAGTKKRYKCTVEGCDKAYTKPSRLEEHQRCHTGERPFVCSTCQKSYLRETHLHAHQRSHLPDSAKPLLCSEPNCTKRFWTQQHLRAHLDWHKGAKSFKCTKPGCTESFAKHNQLRNHICTAHAPPGTKPYRCEHEGCTKSFSTNQHLRTHAKVHNEKRYTCVQPSCIPAPGTELTYFPTWTALQHHNRTAHPPTCPHSSCNGKTFTAQKGLRAHMKIHQERELEAQLEAAAAAEGSDAEEILPPLKKRRRGGEIGRDWKCEVAGCGKDFKSNKALQTHIRVTHLGRRDFVCPHENCKRAFGYKHLLQRHQAKAHRPSSGSDHQESSGHDSEGDDNDYDSESGSEDEDCEDKHETDATLESDANISMSIDVITGNAYASRAKERLKNYKTIQCPYPNFDTISYKSVPSTSISASGSGQLLAGGGKAGEVDGPCKYVFSRAYDLRRHLLAEHHIDATKESVDAWVIVVKAAGGTDK</sequence>
<feature type="domain" description="C2H2-type" evidence="11">
    <location>
        <begin position="353"/>
        <end position="383"/>
    </location>
</feature>
<keyword evidence="7" id="KW-0804">Transcription</keyword>
<keyword evidence="2" id="KW-0479">Metal-binding</keyword>
<dbReference type="SMART" id="SM00355">
    <property type="entry name" value="ZnF_C2H2"/>
    <property type="match status" value="10"/>
</dbReference>
<reference evidence="12 13" key="1">
    <citation type="journal article" date="2020" name="ISME J.">
        <title>Uncovering the hidden diversity of litter-decomposition mechanisms in mushroom-forming fungi.</title>
        <authorList>
            <person name="Floudas D."/>
            <person name="Bentzer J."/>
            <person name="Ahren D."/>
            <person name="Johansson T."/>
            <person name="Persson P."/>
            <person name="Tunlid A."/>
        </authorList>
    </citation>
    <scope>NUCLEOTIDE SEQUENCE [LARGE SCALE GENOMIC DNA]</scope>
    <source>
        <strain evidence="12 13">CBS 291.85</strain>
    </source>
</reference>
<feature type="region of interest" description="Disordered" evidence="10">
    <location>
        <begin position="371"/>
        <end position="420"/>
    </location>
</feature>
<evidence type="ECO:0000256" key="9">
    <source>
        <dbReference type="PROSITE-ProRule" id="PRU00042"/>
    </source>
</evidence>
<dbReference type="PANTHER" id="PTHR46179">
    <property type="entry name" value="ZINC FINGER PROTEIN"/>
    <property type="match status" value="1"/>
</dbReference>
<evidence type="ECO:0000259" key="11">
    <source>
        <dbReference type="PROSITE" id="PS50157"/>
    </source>
</evidence>
<evidence type="ECO:0000256" key="5">
    <source>
        <dbReference type="ARBA" id="ARBA00022833"/>
    </source>
</evidence>
<proteinExistence type="predicted"/>
<keyword evidence="4 9" id="KW-0863">Zinc-finger</keyword>
<feature type="domain" description="C2H2-type" evidence="11">
    <location>
        <begin position="131"/>
        <end position="160"/>
    </location>
</feature>
<gene>
    <name evidence="12" type="ORF">D9758_000102</name>
</gene>
<evidence type="ECO:0000256" key="4">
    <source>
        <dbReference type="ARBA" id="ARBA00022771"/>
    </source>
</evidence>
<feature type="domain" description="C2H2-type" evidence="11">
    <location>
        <begin position="194"/>
        <end position="223"/>
    </location>
</feature>
<dbReference type="OrthoDB" id="427030at2759"/>
<name>A0A8H5H1P2_9AGAR</name>
<dbReference type="FunFam" id="3.30.160.60:FF:000125">
    <property type="entry name" value="Putative zinc finger protein 143"/>
    <property type="match status" value="1"/>
</dbReference>
<dbReference type="Pfam" id="PF00096">
    <property type="entry name" value="zf-C2H2"/>
    <property type="match status" value="2"/>
</dbReference>
<dbReference type="InterPro" id="IPR036236">
    <property type="entry name" value="Znf_C2H2_sf"/>
</dbReference>
<feature type="domain" description="C2H2-type" evidence="11">
    <location>
        <begin position="161"/>
        <end position="191"/>
    </location>
</feature>
<dbReference type="PROSITE" id="PS00028">
    <property type="entry name" value="ZINC_FINGER_C2H2_1"/>
    <property type="match status" value="6"/>
</dbReference>
<accession>A0A8H5H1P2</accession>
<protein>
    <recommendedName>
        <fullName evidence="11">C2H2-type domain-containing protein</fullName>
    </recommendedName>
</protein>
<dbReference type="GO" id="GO:0000978">
    <property type="term" value="F:RNA polymerase II cis-regulatory region sequence-specific DNA binding"/>
    <property type="evidence" value="ECO:0007669"/>
    <property type="project" value="UniProtKB-ARBA"/>
</dbReference>
<evidence type="ECO:0000256" key="7">
    <source>
        <dbReference type="ARBA" id="ARBA00023163"/>
    </source>
</evidence>
<evidence type="ECO:0000256" key="6">
    <source>
        <dbReference type="ARBA" id="ARBA00023015"/>
    </source>
</evidence>
<organism evidence="12 13">
    <name type="scientific">Tetrapyrgos nigripes</name>
    <dbReference type="NCBI Taxonomy" id="182062"/>
    <lineage>
        <taxon>Eukaryota</taxon>
        <taxon>Fungi</taxon>
        <taxon>Dikarya</taxon>
        <taxon>Basidiomycota</taxon>
        <taxon>Agaricomycotina</taxon>
        <taxon>Agaricomycetes</taxon>
        <taxon>Agaricomycetidae</taxon>
        <taxon>Agaricales</taxon>
        <taxon>Marasmiineae</taxon>
        <taxon>Marasmiaceae</taxon>
        <taxon>Tetrapyrgos</taxon>
    </lineage>
</organism>
<feature type="domain" description="C2H2-type" evidence="11">
    <location>
        <begin position="322"/>
        <end position="352"/>
    </location>
</feature>
<dbReference type="FunFam" id="3.30.160.60:FF:000072">
    <property type="entry name" value="zinc finger protein 143 isoform X1"/>
    <property type="match status" value="1"/>
</dbReference>
<evidence type="ECO:0000256" key="1">
    <source>
        <dbReference type="ARBA" id="ARBA00004123"/>
    </source>
</evidence>
<dbReference type="EMBL" id="JAACJM010000001">
    <property type="protein sequence ID" value="KAF5375073.1"/>
    <property type="molecule type" value="Genomic_DNA"/>
</dbReference>
<evidence type="ECO:0000256" key="10">
    <source>
        <dbReference type="SAM" id="MobiDB-lite"/>
    </source>
</evidence>
<keyword evidence="13" id="KW-1185">Reference proteome</keyword>
<evidence type="ECO:0000256" key="3">
    <source>
        <dbReference type="ARBA" id="ARBA00022737"/>
    </source>
</evidence>
<evidence type="ECO:0000256" key="2">
    <source>
        <dbReference type="ARBA" id="ARBA00022723"/>
    </source>
</evidence>
<evidence type="ECO:0000313" key="12">
    <source>
        <dbReference type="EMBL" id="KAF5375073.1"/>
    </source>
</evidence>
<dbReference type="PROSITE" id="PS50157">
    <property type="entry name" value="ZINC_FINGER_C2H2_2"/>
    <property type="match status" value="7"/>
</dbReference>
<dbReference type="GO" id="GO:0005634">
    <property type="term" value="C:nucleus"/>
    <property type="evidence" value="ECO:0007669"/>
    <property type="project" value="UniProtKB-SubCell"/>
</dbReference>
<evidence type="ECO:0000256" key="8">
    <source>
        <dbReference type="ARBA" id="ARBA00023242"/>
    </source>
</evidence>
<dbReference type="GO" id="GO:0008270">
    <property type="term" value="F:zinc ion binding"/>
    <property type="evidence" value="ECO:0007669"/>
    <property type="project" value="UniProtKB-KW"/>
</dbReference>
<dbReference type="InterPro" id="IPR051061">
    <property type="entry name" value="Zinc_finger_trans_reg"/>
</dbReference>
<evidence type="ECO:0000313" key="13">
    <source>
        <dbReference type="Proteomes" id="UP000559256"/>
    </source>
</evidence>
<dbReference type="SUPFAM" id="SSF57667">
    <property type="entry name" value="beta-beta-alpha zinc fingers"/>
    <property type="match status" value="4"/>
</dbReference>
<dbReference type="AlphaFoldDB" id="A0A8H5H1P2"/>
<dbReference type="PANTHER" id="PTHR46179:SF13">
    <property type="entry name" value="C2H2-TYPE DOMAIN-CONTAINING PROTEIN"/>
    <property type="match status" value="1"/>
</dbReference>
<keyword evidence="3" id="KW-0677">Repeat</keyword>
<dbReference type="Gene3D" id="3.30.160.60">
    <property type="entry name" value="Classic Zinc Finger"/>
    <property type="match status" value="6"/>
</dbReference>
<keyword evidence="5" id="KW-0862">Zinc</keyword>
<keyword evidence="8" id="KW-0539">Nucleus</keyword>
<comment type="subcellular location">
    <subcellularLocation>
        <location evidence="1">Nucleus</location>
    </subcellularLocation>
</comment>
<feature type="domain" description="C2H2-type" evidence="11">
    <location>
        <begin position="71"/>
        <end position="100"/>
    </location>
</feature>